<evidence type="ECO:0000256" key="6">
    <source>
        <dbReference type="ARBA" id="ARBA00023118"/>
    </source>
</evidence>
<evidence type="ECO:0000256" key="4">
    <source>
        <dbReference type="ARBA" id="ARBA00022741"/>
    </source>
</evidence>
<dbReference type="GO" id="GO:0005886">
    <property type="term" value="C:plasma membrane"/>
    <property type="evidence" value="ECO:0007669"/>
    <property type="project" value="UniProtKB-SubCell"/>
</dbReference>
<keyword evidence="4" id="KW-0547">Nucleotide-binding</keyword>
<evidence type="ECO:0000256" key="3">
    <source>
        <dbReference type="ARBA" id="ARBA00022692"/>
    </source>
</evidence>
<keyword evidence="5 8" id="KW-1133">Transmembrane helix</keyword>
<keyword evidence="2" id="KW-1003">Cell membrane</keyword>
<dbReference type="EMBL" id="LLZG01000362">
    <property type="protein sequence ID" value="KUL26388.1"/>
    <property type="molecule type" value="Genomic_DNA"/>
</dbReference>
<evidence type="ECO:0000256" key="8">
    <source>
        <dbReference type="SAM" id="Phobius"/>
    </source>
</evidence>
<keyword evidence="11" id="KW-1185">Reference proteome</keyword>
<dbReference type="InterPro" id="IPR043760">
    <property type="entry name" value="PycTM_dom"/>
</dbReference>
<gene>
    <name evidence="10" type="ORF">ADL12_32680</name>
</gene>
<reference evidence="11" key="1">
    <citation type="submission" date="2015-10" db="EMBL/GenBank/DDBJ databases">
        <authorList>
            <person name="Ju K.-S."/>
            <person name="Doroghazi J.R."/>
            <person name="Metcalf W.W."/>
        </authorList>
    </citation>
    <scope>NUCLEOTIDE SEQUENCE [LARGE SCALE GENOMIC DNA]</scope>
    <source>
        <strain evidence="11">NRRL 3151</strain>
    </source>
</reference>
<evidence type="ECO:0000256" key="5">
    <source>
        <dbReference type="ARBA" id="ARBA00022989"/>
    </source>
</evidence>
<evidence type="ECO:0000313" key="11">
    <source>
        <dbReference type="Proteomes" id="UP000053923"/>
    </source>
</evidence>
<feature type="transmembrane region" description="Helical" evidence="8">
    <location>
        <begin position="144"/>
        <end position="167"/>
    </location>
</feature>
<dbReference type="Pfam" id="PF18967">
    <property type="entry name" value="PycTM"/>
    <property type="match status" value="1"/>
</dbReference>
<dbReference type="RefSeq" id="WP_062708676.1">
    <property type="nucleotide sequence ID" value="NZ_LLZG01000362.1"/>
</dbReference>
<name>A0A101JGI4_9ACTN</name>
<accession>A0A101JGI4</accession>
<evidence type="ECO:0000313" key="10">
    <source>
        <dbReference type="EMBL" id="KUL26388.1"/>
    </source>
</evidence>
<evidence type="ECO:0000256" key="2">
    <source>
        <dbReference type="ARBA" id="ARBA00022475"/>
    </source>
</evidence>
<keyword evidence="3 8" id="KW-0812">Transmembrane</keyword>
<feature type="transmembrane region" description="Helical" evidence="8">
    <location>
        <begin position="64"/>
        <end position="89"/>
    </location>
</feature>
<dbReference type="GO" id="GO:0051607">
    <property type="term" value="P:defense response to virus"/>
    <property type="evidence" value="ECO:0007669"/>
    <property type="project" value="UniProtKB-KW"/>
</dbReference>
<dbReference type="GO" id="GO:0000166">
    <property type="term" value="F:nucleotide binding"/>
    <property type="evidence" value="ECO:0007669"/>
    <property type="project" value="UniProtKB-KW"/>
</dbReference>
<comment type="subcellular location">
    <subcellularLocation>
        <location evidence="1">Cell membrane</location>
    </subcellularLocation>
</comment>
<dbReference type="AlphaFoldDB" id="A0A101JGI4"/>
<feature type="domain" description="Pycsar effector protein" evidence="9">
    <location>
        <begin position="14"/>
        <end position="164"/>
    </location>
</feature>
<evidence type="ECO:0000256" key="1">
    <source>
        <dbReference type="ARBA" id="ARBA00004236"/>
    </source>
</evidence>
<evidence type="ECO:0000256" key="7">
    <source>
        <dbReference type="ARBA" id="ARBA00023136"/>
    </source>
</evidence>
<dbReference type="Proteomes" id="UP000053923">
    <property type="component" value="Unassembled WGS sequence"/>
</dbReference>
<keyword evidence="6" id="KW-0051">Antiviral defense</keyword>
<comment type="caution">
    <text evidence="10">The sequence shown here is derived from an EMBL/GenBank/DDBJ whole genome shotgun (WGS) entry which is preliminary data.</text>
</comment>
<proteinExistence type="predicted"/>
<dbReference type="OrthoDB" id="4213694at2"/>
<organism evidence="10 11">
    <name type="scientific">Streptomyces regalis</name>
    <dbReference type="NCBI Taxonomy" id="68262"/>
    <lineage>
        <taxon>Bacteria</taxon>
        <taxon>Bacillati</taxon>
        <taxon>Actinomycetota</taxon>
        <taxon>Actinomycetes</taxon>
        <taxon>Kitasatosporales</taxon>
        <taxon>Streptomycetaceae</taxon>
        <taxon>Streptomyces</taxon>
    </lineage>
</organism>
<evidence type="ECO:0000259" key="9">
    <source>
        <dbReference type="Pfam" id="PF18967"/>
    </source>
</evidence>
<protein>
    <recommendedName>
        <fullName evidence="9">Pycsar effector protein domain-containing protein</fullName>
    </recommendedName>
</protein>
<keyword evidence="7 8" id="KW-0472">Membrane</keyword>
<sequence length="172" mass="17801">MTPTDHAAGHRPAQYMFTALHTTHQHADAKAGILAAVQAALAGTAGTWSGRAVLACEQGGVPGWFAGTLLVVFVCGLVGGAVSLAATLIPRILKDPAVNRYSFVQLASGADILPSDGVSADEAADRRELSRAVRFLARVAVRKYRWLAGAVVCTAVMGVSAGLSVTLQHVLV</sequence>